<gene>
    <name evidence="1" type="ORF">SBF1_1470003</name>
</gene>
<evidence type="ECO:0000313" key="2">
    <source>
        <dbReference type="Proteomes" id="UP000238916"/>
    </source>
</evidence>
<evidence type="ECO:0000313" key="1">
    <source>
        <dbReference type="EMBL" id="SPF35253.1"/>
    </source>
</evidence>
<reference evidence="2" key="1">
    <citation type="submission" date="2018-02" db="EMBL/GenBank/DDBJ databases">
        <authorList>
            <person name="Hausmann B."/>
        </authorList>
    </citation>
    <scope>NUCLEOTIDE SEQUENCE [LARGE SCALE GENOMIC DNA]</scope>
    <source>
        <strain evidence="2">Peat soil MAG SbF1</strain>
    </source>
</reference>
<dbReference type="EMBL" id="OMOF01000054">
    <property type="protein sequence ID" value="SPF35253.1"/>
    <property type="molecule type" value="Genomic_DNA"/>
</dbReference>
<dbReference type="AlphaFoldDB" id="A0A2U3K6H9"/>
<protein>
    <submittedName>
        <fullName evidence="1">Uncharacterized protein</fullName>
    </submittedName>
</protein>
<accession>A0A2U3K6H9</accession>
<dbReference type="Proteomes" id="UP000238916">
    <property type="component" value="Unassembled WGS sequence"/>
</dbReference>
<sequence length="50" mass="5565">MVLCQAALTDRRFERAVQTPGGLWNGVFLDWGVLGEVGNRGDVDSFQRNI</sequence>
<proteinExistence type="predicted"/>
<name>A0A2U3K6H9_9FIRM</name>
<organism evidence="1 2">
    <name type="scientific">Candidatus Desulfosporosinus infrequens</name>
    <dbReference type="NCBI Taxonomy" id="2043169"/>
    <lineage>
        <taxon>Bacteria</taxon>
        <taxon>Bacillati</taxon>
        <taxon>Bacillota</taxon>
        <taxon>Clostridia</taxon>
        <taxon>Eubacteriales</taxon>
        <taxon>Desulfitobacteriaceae</taxon>
        <taxon>Desulfosporosinus</taxon>
    </lineage>
</organism>